<proteinExistence type="predicted"/>
<dbReference type="Proteomes" id="UP001524642">
    <property type="component" value="Unassembled WGS sequence"/>
</dbReference>
<organism evidence="1 2">
    <name type="scientific">Roseomonas populi</name>
    <dbReference type="NCBI Taxonomy" id="3121582"/>
    <lineage>
        <taxon>Bacteria</taxon>
        <taxon>Pseudomonadati</taxon>
        <taxon>Pseudomonadota</taxon>
        <taxon>Alphaproteobacteria</taxon>
        <taxon>Acetobacterales</taxon>
        <taxon>Roseomonadaceae</taxon>
        <taxon>Roseomonas</taxon>
    </lineage>
</organism>
<name>A0ABT1XAY5_9PROT</name>
<dbReference type="RefSeq" id="WP_257718925.1">
    <property type="nucleotide sequence ID" value="NZ_JANJOU010000031.1"/>
</dbReference>
<reference evidence="1 2" key="1">
    <citation type="submission" date="2022-06" db="EMBL/GenBank/DDBJ databases">
        <title>Roseomonas CN29.</title>
        <authorList>
            <person name="Cheng Y."/>
            <person name="He X."/>
        </authorList>
    </citation>
    <scope>NUCLEOTIDE SEQUENCE [LARGE SCALE GENOMIC DNA]</scope>
    <source>
        <strain evidence="1 2">CN29</strain>
    </source>
</reference>
<evidence type="ECO:0000313" key="2">
    <source>
        <dbReference type="Proteomes" id="UP001524642"/>
    </source>
</evidence>
<accession>A0ABT1XAY5</accession>
<keyword evidence="2" id="KW-1185">Reference proteome</keyword>
<dbReference type="EMBL" id="JANJOU010000031">
    <property type="protein sequence ID" value="MCR0985273.1"/>
    <property type="molecule type" value="Genomic_DNA"/>
</dbReference>
<sequence>MPKLPDPFGNSPDPLTADIRPMEAIQHPAYGKVSAWIDEALKGPPSPGTIGRMELLRHWDQLPGDKRQMLLIMAREMVRNETE</sequence>
<gene>
    <name evidence="1" type="ORF">NRP21_24795</name>
</gene>
<comment type="caution">
    <text evidence="1">The sequence shown here is derived from an EMBL/GenBank/DDBJ whole genome shotgun (WGS) entry which is preliminary data.</text>
</comment>
<evidence type="ECO:0000313" key="1">
    <source>
        <dbReference type="EMBL" id="MCR0985273.1"/>
    </source>
</evidence>
<protein>
    <submittedName>
        <fullName evidence="1">Uncharacterized protein</fullName>
    </submittedName>
</protein>